<dbReference type="InterPro" id="IPR030389">
    <property type="entry name" value="G_FEOB_dom"/>
</dbReference>
<keyword evidence="9" id="KW-0406">Ion transport</keyword>
<dbReference type="InterPro" id="IPR006073">
    <property type="entry name" value="GTP-bd"/>
</dbReference>
<evidence type="ECO:0000256" key="7">
    <source>
        <dbReference type="ARBA" id="ARBA00022989"/>
    </source>
</evidence>
<keyword evidence="8 13" id="KW-0408">Iron</keyword>
<feature type="transmembrane region" description="Helical" evidence="13">
    <location>
        <begin position="677"/>
        <end position="698"/>
    </location>
</feature>
<keyword evidence="16" id="KW-1185">Reference proteome</keyword>
<evidence type="ECO:0000256" key="8">
    <source>
        <dbReference type="ARBA" id="ARBA00023004"/>
    </source>
</evidence>
<feature type="domain" description="FeoB-type G" evidence="14">
    <location>
        <begin position="4"/>
        <end position="171"/>
    </location>
</feature>
<gene>
    <name evidence="15" type="primary">feoB</name>
    <name evidence="15" type="ORF">GCM10022257_07280</name>
</gene>
<evidence type="ECO:0000256" key="4">
    <source>
        <dbReference type="ARBA" id="ARBA00022496"/>
    </source>
</evidence>
<feature type="transmembrane region" description="Helical" evidence="13">
    <location>
        <begin position="451"/>
        <end position="472"/>
    </location>
</feature>
<evidence type="ECO:0000256" key="1">
    <source>
        <dbReference type="ARBA" id="ARBA00004651"/>
    </source>
</evidence>
<dbReference type="Gene3D" id="3.40.50.300">
    <property type="entry name" value="P-loop containing nucleotide triphosphate hydrolases"/>
    <property type="match status" value="1"/>
</dbReference>
<feature type="transmembrane region" description="Helical" evidence="13">
    <location>
        <begin position="279"/>
        <end position="297"/>
    </location>
</feature>
<feature type="transmembrane region" description="Helical" evidence="13">
    <location>
        <begin position="510"/>
        <end position="529"/>
    </location>
</feature>
<keyword evidence="11 13" id="KW-0472">Membrane</keyword>
<evidence type="ECO:0000313" key="15">
    <source>
        <dbReference type="EMBL" id="GAA4268627.1"/>
    </source>
</evidence>
<dbReference type="SUPFAM" id="SSF52540">
    <property type="entry name" value="P-loop containing nucleoside triphosphate hydrolases"/>
    <property type="match status" value="1"/>
</dbReference>
<evidence type="ECO:0000256" key="11">
    <source>
        <dbReference type="ARBA" id="ARBA00023136"/>
    </source>
</evidence>
<comment type="function">
    <text evidence="13">Probable transporter of a GTP-driven Fe(2+) uptake system.</text>
</comment>
<comment type="subcellular location">
    <subcellularLocation>
        <location evidence="13">Cell inner membrane</location>
        <topology evidence="13">Multi-pass membrane protein</topology>
    </subcellularLocation>
    <subcellularLocation>
        <location evidence="1">Cell membrane</location>
        <topology evidence="1">Multi-pass membrane protein</topology>
    </subcellularLocation>
</comment>
<evidence type="ECO:0000256" key="13">
    <source>
        <dbReference type="RuleBase" id="RU362098"/>
    </source>
</evidence>
<evidence type="ECO:0000256" key="6">
    <source>
        <dbReference type="ARBA" id="ARBA00022741"/>
    </source>
</evidence>
<dbReference type="PANTHER" id="PTHR43185">
    <property type="entry name" value="FERROUS IRON TRANSPORT PROTEIN B"/>
    <property type="match status" value="1"/>
</dbReference>
<comment type="similarity">
    <text evidence="13">Belongs to the TRAFAC class TrmE-Era-EngA-EngB-Septin-like GTPase superfamily. FeoB GTPase (TC 9.A.8) family.</text>
</comment>
<dbReference type="EMBL" id="BAABAV010000001">
    <property type="protein sequence ID" value="GAA4268627.1"/>
    <property type="molecule type" value="Genomic_DNA"/>
</dbReference>
<evidence type="ECO:0000256" key="9">
    <source>
        <dbReference type="ARBA" id="ARBA00023065"/>
    </source>
</evidence>
<evidence type="ECO:0000256" key="3">
    <source>
        <dbReference type="ARBA" id="ARBA00022475"/>
    </source>
</evidence>
<evidence type="ECO:0000256" key="12">
    <source>
        <dbReference type="NCBIfam" id="TIGR00437"/>
    </source>
</evidence>
<dbReference type="InterPro" id="IPR003373">
    <property type="entry name" value="Fe2_transport_prot-B"/>
</dbReference>
<dbReference type="InterPro" id="IPR027417">
    <property type="entry name" value="P-loop_NTPase"/>
</dbReference>
<evidence type="ECO:0000259" key="14">
    <source>
        <dbReference type="PROSITE" id="PS51711"/>
    </source>
</evidence>
<evidence type="ECO:0000256" key="10">
    <source>
        <dbReference type="ARBA" id="ARBA00023134"/>
    </source>
</evidence>
<dbReference type="Pfam" id="PF07670">
    <property type="entry name" value="Gate"/>
    <property type="match status" value="2"/>
</dbReference>
<dbReference type="RefSeq" id="WP_139001419.1">
    <property type="nucleotide sequence ID" value="NZ_BAABAV010000001.1"/>
</dbReference>
<protein>
    <recommendedName>
        <fullName evidence="12 13">Ferrous iron transport protein B</fullName>
    </recommendedName>
</protein>
<feature type="transmembrane region" description="Helical" evidence="13">
    <location>
        <begin position="636"/>
        <end position="656"/>
    </location>
</feature>
<evidence type="ECO:0000256" key="5">
    <source>
        <dbReference type="ARBA" id="ARBA00022692"/>
    </source>
</evidence>
<dbReference type="PROSITE" id="PS51711">
    <property type="entry name" value="G_FEOB"/>
    <property type="match status" value="1"/>
</dbReference>
<name>A0ABP8E8P1_9FLAO</name>
<dbReference type="Pfam" id="PF07664">
    <property type="entry name" value="FeoB_C"/>
    <property type="match status" value="1"/>
</dbReference>
<keyword evidence="3" id="KW-1003">Cell membrane</keyword>
<dbReference type="Pfam" id="PF02421">
    <property type="entry name" value="FeoB_N"/>
    <property type="match status" value="1"/>
</dbReference>
<dbReference type="InterPro" id="IPR050860">
    <property type="entry name" value="FeoB_GTPase"/>
</dbReference>
<evidence type="ECO:0000313" key="16">
    <source>
        <dbReference type="Proteomes" id="UP001500027"/>
    </source>
</evidence>
<keyword evidence="7 13" id="KW-1133">Transmembrane helix</keyword>
<dbReference type="PANTHER" id="PTHR43185:SF1">
    <property type="entry name" value="FE(2+) TRANSPORTER FEOB"/>
    <property type="match status" value="1"/>
</dbReference>
<sequence>MGKQINVALIGNPNTGKTSVFNALTGLNQKVGNYPGITVEKKEGICKLPRGVKAHIIDLPGTYSLNASSLDENVVIELLLNKNDKDFPDIAVVVSDVENLKRNLLLFTQIKDLEIPTLLVINMADRMNYKGISLNIDYLEEHLQTKIALISTRKNTGIDDLKNLITNYKEVSVTPCLNAYEIDKEYFGNLQKAFPNQLLYKLWLVITQDVNFGKTDRKDFDAVADFKTKSKGDLKRLQQKETIKRYQFINNILKVGQTIDASKAKDLRTRLDRVLTHKVWGYVIFTIILLTIFQAIYDWAELPMDFIDSVFASLSEWTKNVLPVGAFTNLLAEGIIPGLSGIVIFIPQIAFLFLFIAVLEESGYMSRVVFLMDRIMRRFGLSGKSVVPLISGTACAIPAIMATRNIESWKERLITILVTPFTTCSARLPVYLIIISLVIPQGRFFGLSYQALTLMLLYLIGFGTAVFSAYLLNKILKIKSKTFFVIEMPNYKLPLIKNVALTVVEKTKSFVFGAGKIILAISIVLWFLASYGPGKDFNDAENIIKTEYATENLTEEDLQSKIASHKLEHSFIGITGRAIEPAIRPLGYDWKIGIAIVSSFAAREVFVGTLATIYSVGNDDEDTIKNRMAAELNPILGGPLFTFASGISLLLFYAFAMQCMSTLAIVKRETNSWKWPILQLVIMTAFAYIVALIAFQFLK</sequence>
<comment type="caution">
    <text evidence="15">The sequence shown here is derived from an EMBL/GenBank/DDBJ whole genome shotgun (WGS) entry which is preliminary data.</text>
</comment>
<reference evidence="16" key="1">
    <citation type="journal article" date="2019" name="Int. J. Syst. Evol. Microbiol.">
        <title>The Global Catalogue of Microorganisms (GCM) 10K type strain sequencing project: providing services to taxonomists for standard genome sequencing and annotation.</title>
        <authorList>
            <consortium name="The Broad Institute Genomics Platform"/>
            <consortium name="The Broad Institute Genome Sequencing Center for Infectious Disease"/>
            <person name="Wu L."/>
            <person name="Ma J."/>
        </authorList>
    </citation>
    <scope>NUCLEOTIDE SEQUENCE [LARGE SCALE GENOMIC DNA]</scope>
    <source>
        <strain evidence="16">JCM 17452</strain>
    </source>
</reference>
<dbReference type="PRINTS" id="PR00326">
    <property type="entry name" value="GTP1OBG"/>
</dbReference>
<keyword evidence="10 13" id="KW-0342">GTP-binding</keyword>
<dbReference type="InterPro" id="IPR011642">
    <property type="entry name" value="Gate_dom"/>
</dbReference>
<proteinExistence type="inferred from homology"/>
<dbReference type="CDD" id="cd01879">
    <property type="entry name" value="FeoB"/>
    <property type="match status" value="1"/>
</dbReference>
<dbReference type="NCBIfam" id="TIGR00437">
    <property type="entry name" value="feoB"/>
    <property type="match status" value="1"/>
</dbReference>
<evidence type="ECO:0000256" key="2">
    <source>
        <dbReference type="ARBA" id="ARBA00022448"/>
    </source>
</evidence>
<feature type="transmembrane region" description="Helical" evidence="13">
    <location>
        <begin position="592"/>
        <end position="616"/>
    </location>
</feature>
<organism evidence="15 16">
    <name type="scientific">Hyunsoonleella aestuarii</name>
    <dbReference type="NCBI Taxonomy" id="912802"/>
    <lineage>
        <taxon>Bacteria</taxon>
        <taxon>Pseudomonadati</taxon>
        <taxon>Bacteroidota</taxon>
        <taxon>Flavobacteriia</taxon>
        <taxon>Flavobacteriales</taxon>
        <taxon>Flavobacteriaceae</taxon>
    </lineage>
</organism>
<dbReference type="Proteomes" id="UP001500027">
    <property type="component" value="Unassembled WGS sequence"/>
</dbReference>
<dbReference type="InterPro" id="IPR011640">
    <property type="entry name" value="Fe2_transport_prot_B_C"/>
</dbReference>
<keyword evidence="2 13" id="KW-0813">Transport</keyword>
<accession>A0ABP8E8P1</accession>
<keyword evidence="4 13" id="KW-0410">Iron transport</keyword>
<feature type="transmembrane region" description="Helical" evidence="13">
    <location>
        <begin position="335"/>
        <end position="359"/>
    </location>
</feature>
<keyword evidence="5 13" id="KW-0812">Transmembrane</keyword>
<keyword evidence="6" id="KW-0547">Nucleotide-binding</keyword>
<feature type="transmembrane region" description="Helical" evidence="13">
    <location>
        <begin position="413"/>
        <end position="439"/>
    </location>
</feature>